<dbReference type="Proteomes" id="UP000072763">
    <property type="component" value="Unassembled WGS sequence"/>
</dbReference>
<evidence type="ECO:0000259" key="1">
    <source>
        <dbReference type="Pfam" id="PF20698"/>
    </source>
</evidence>
<proteinExistence type="predicted"/>
<dbReference type="InterPro" id="IPR048987">
    <property type="entry name" value="PIN-TPR-GreABC"/>
</dbReference>
<protein>
    <recommendedName>
        <fullName evidence="1">PIN domain-containing protein</fullName>
    </recommendedName>
</protein>
<dbReference type="EMBL" id="LDRC01000039">
    <property type="protein sequence ID" value="KTR52035.1"/>
    <property type="molecule type" value="Genomic_DNA"/>
</dbReference>
<organism evidence="2 3">
    <name type="scientific">Curtobacterium oceanosedimentum</name>
    <dbReference type="NCBI Taxonomy" id="465820"/>
    <lineage>
        <taxon>Bacteria</taxon>
        <taxon>Bacillati</taxon>
        <taxon>Actinomycetota</taxon>
        <taxon>Actinomycetes</taxon>
        <taxon>Micrococcales</taxon>
        <taxon>Microbacteriaceae</taxon>
        <taxon>Curtobacterium</taxon>
    </lineage>
</organism>
<reference evidence="2 3" key="1">
    <citation type="journal article" date="2016" name="Front. Microbiol.">
        <title>Genomic Resource of Rice Seed Associated Bacteria.</title>
        <authorList>
            <person name="Midha S."/>
            <person name="Bansal K."/>
            <person name="Sharma S."/>
            <person name="Kumar N."/>
            <person name="Patil P.P."/>
            <person name="Chaudhry V."/>
            <person name="Patil P.B."/>
        </authorList>
    </citation>
    <scope>NUCLEOTIDE SEQUENCE [LARGE SCALE GENOMIC DNA]</scope>
    <source>
        <strain evidence="2 3">NS359</strain>
    </source>
</reference>
<dbReference type="Pfam" id="PF20698">
    <property type="entry name" value="PIN-TPR-GreABC"/>
    <property type="match status" value="1"/>
</dbReference>
<name>A0A147DR05_9MICO</name>
<comment type="caution">
    <text evidence="2">The sequence shown here is derived from an EMBL/GenBank/DDBJ whole genome shotgun (WGS) entry which is preliminary data.</text>
</comment>
<accession>A0A147DR05</accession>
<sequence length="473" mass="52167">MRDHSDDEAWMDEQVNGCRSWSERLHDLIARHSSDQAGAPLQRIRGDIDALIEMVRQRAEQVAVFNRQLQRLLRQGMPTGAISTFLHRPYAYTYDQRPLGMFPAVTSDDDEHEEERNAASAALDHTVVLDPSALVLLGRLDLAEKYLPLFARTLSAGSTVEDLIESAREARRTAKSAGITSWNRVLNAPTLTEISEETQIKLLADASFYERLTADLDAVSAPQLEVLAELDRSRPWTDPVALAREREIALWSDDEGQRKLARQLGGRTFSTASLIEAVAVQTMLTDPENAADTARTLRHRQLQLVRAGVAGLPQTVEETEHLADTDGWESGIASRAVTNEAWWLSTNEPLRVLRGWFRQAAAAGSNAMTVWEWHAFEGAARVRLNGSNTPSDSIAAVALLAWSIDPDSERASWTAVRMRTVADIWDLPDPVQSLTLAANVLQQLLPASDWNAAGESLTQAIEQGKPNAAAASD</sequence>
<gene>
    <name evidence="2" type="ORF">NS359_08065</name>
</gene>
<evidence type="ECO:0000313" key="2">
    <source>
        <dbReference type="EMBL" id="KTR52035.1"/>
    </source>
</evidence>
<feature type="domain" description="PIN" evidence="1">
    <location>
        <begin position="128"/>
        <end position="262"/>
    </location>
</feature>
<evidence type="ECO:0000313" key="3">
    <source>
        <dbReference type="Proteomes" id="UP000072763"/>
    </source>
</evidence>
<dbReference type="PATRIC" id="fig|465820.4.peg.1708"/>
<dbReference type="AlphaFoldDB" id="A0A147DR05"/>